<dbReference type="EMBL" id="ASHM01035478">
    <property type="protein sequence ID" value="PNX79195.1"/>
    <property type="molecule type" value="Genomic_DNA"/>
</dbReference>
<comment type="caution">
    <text evidence="2">The sequence shown here is derived from an EMBL/GenBank/DDBJ whole genome shotgun (WGS) entry which is preliminary data.</text>
</comment>
<dbReference type="GO" id="GO:0016740">
    <property type="term" value="F:transferase activity"/>
    <property type="evidence" value="ECO:0007669"/>
    <property type="project" value="UniProtKB-KW"/>
</dbReference>
<name>A0A2K3LKX6_TRIPR</name>
<evidence type="ECO:0000313" key="3">
    <source>
        <dbReference type="Proteomes" id="UP000236291"/>
    </source>
</evidence>
<dbReference type="PANTHER" id="PTHR31896">
    <property type="entry name" value="FAMILY REGULATORY PROTEIN, PUTATIVE (AFU_ORTHOLOGUE AFUA_3G14730)-RELATED"/>
    <property type="match status" value="1"/>
</dbReference>
<dbReference type="InterPro" id="IPR051283">
    <property type="entry name" value="Sec_Metabolite_Acyltrans"/>
</dbReference>
<keyword evidence="1 2" id="KW-0808">Transferase</keyword>
<dbReference type="STRING" id="57577.A0A2K3LKX6"/>
<reference evidence="2 3" key="1">
    <citation type="journal article" date="2014" name="Am. J. Bot.">
        <title>Genome assembly and annotation for red clover (Trifolium pratense; Fabaceae).</title>
        <authorList>
            <person name="Istvanek J."/>
            <person name="Jaros M."/>
            <person name="Krenek A."/>
            <person name="Repkova J."/>
        </authorList>
    </citation>
    <scope>NUCLEOTIDE SEQUENCE [LARGE SCALE GENOMIC DNA]</scope>
    <source>
        <strain evidence="3">cv. Tatra</strain>
        <tissue evidence="2">Young leaves</tissue>
    </source>
</reference>
<reference evidence="2 3" key="2">
    <citation type="journal article" date="2017" name="Front. Plant Sci.">
        <title>Gene Classification and Mining of Molecular Markers Useful in Red Clover (Trifolium pratense) Breeding.</title>
        <authorList>
            <person name="Istvanek J."/>
            <person name="Dluhosova J."/>
            <person name="Dluhos P."/>
            <person name="Patkova L."/>
            <person name="Nedelnik J."/>
            <person name="Repkova J."/>
        </authorList>
    </citation>
    <scope>NUCLEOTIDE SEQUENCE [LARGE SCALE GENOMIC DNA]</scope>
    <source>
        <strain evidence="3">cv. Tatra</strain>
        <tissue evidence="2">Young leaves</tissue>
    </source>
</reference>
<proteinExistence type="predicted"/>
<dbReference type="PANTHER" id="PTHR31896:SF43">
    <property type="entry name" value="PROTEIN ENHANCED PSEUDOMONAS SUSCEPTIBILITY 1"/>
    <property type="match status" value="1"/>
</dbReference>
<protein>
    <submittedName>
        <fullName evidence="2">HXXXD-type acyl-transferase family protein</fullName>
    </submittedName>
</protein>
<evidence type="ECO:0000256" key="1">
    <source>
        <dbReference type="ARBA" id="ARBA00022679"/>
    </source>
</evidence>
<dbReference type="Gene3D" id="3.30.559.10">
    <property type="entry name" value="Chloramphenicol acetyltransferase-like domain"/>
    <property type="match status" value="1"/>
</dbReference>
<organism evidence="2 3">
    <name type="scientific">Trifolium pratense</name>
    <name type="common">Red clover</name>
    <dbReference type="NCBI Taxonomy" id="57577"/>
    <lineage>
        <taxon>Eukaryota</taxon>
        <taxon>Viridiplantae</taxon>
        <taxon>Streptophyta</taxon>
        <taxon>Embryophyta</taxon>
        <taxon>Tracheophyta</taxon>
        <taxon>Spermatophyta</taxon>
        <taxon>Magnoliopsida</taxon>
        <taxon>eudicotyledons</taxon>
        <taxon>Gunneridae</taxon>
        <taxon>Pentapetalae</taxon>
        <taxon>rosids</taxon>
        <taxon>fabids</taxon>
        <taxon>Fabales</taxon>
        <taxon>Fabaceae</taxon>
        <taxon>Papilionoideae</taxon>
        <taxon>50 kb inversion clade</taxon>
        <taxon>NPAAA clade</taxon>
        <taxon>Hologalegina</taxon>
        <taxon>IRL clade</taxon>
        <taxon>Trifolieae</taxon>
        <taxon>Trifolium</taxon>
    </lineage>
</organism>
<evidence type="ECO:0000313" key="2">
    <source>
        <dbReference type="EMBL" id="PNX79195.1"/>
    </source>
</evidence>
<dbReference type="InterPro" id="IPR023213">
    <property type="entry name" value="CAT-like_dom_sf"/>
</dbReference>
<dbReference type="Pfam" id="PF02458">
    <property type="entry name" value="Transferase"/>
    <property type="match status" value="1"/>
</dbReference>
<gene>
    <name evidence="2" type="ORF">L195_g035179</name>
</gene>
<accession>A0A2K3LKX6</accession>
<dbReference type="AlphaFoldDB" id="A0A2K3LKX6"/>
<dbReference type="Proteomes" id="UP000236291">
    <property type="component" value="Unassembled WGS sequence"/>
</dbReference>
<sequence length="84" mass="9240">MNMLMVNSSPRFNVYGNDFGWGKPIAVRNGVGNRSIGKVTGFEEGSIDIELCLPYDALAALGNERLFLDTRRLVKTIVLGYTAD</sequence>